<reference evidence="8 9" key="1">
    <citation type="submission" date="2023-07" db="EMBL/GenBank/DDBJ databases">
        <title>Genomic Encyclopedia of Type Strains, Phase IV (KMG-IV): sequencing the most valuable type-strain genomes for metagenomic binning, comparative biology and taxonomic classification.</title>
        <authorList>
            <person name="Goeker M."/>
        </authorList>
    </citation>
    <scope>NUCLEOTIDE SEQUENCE [LARGE SCALE GENOMIC DNA]</scope>
    <source>
        <strain evidence="8 9">DSM 1112</strain>
    </source>
</reference>
<comment type="caution">
    <text evidence="8">The sequence shown here is derived from an EMBL/GenBank/DDBJ whole genome shotgun (WGS) entry which is preliminary data.</text>
</comment>
<dbReference type="PANTHER" id="PTHR34001">
    <property type="entry name" value="BLL7405 PROTEIN"/>
    <property type="match status" value="1"/>
</dbReference>
<feature type="chain" id="PRO_5047453818" evidence="6">
    <location>
        <begin position="24"/>
        <end position="212"/>
    </location>
</feature>
<dbReference type="Gene3D" id="2.40.160.20">
    <property type="match status" value="1"/>
</dbReference>
<evidence type="ECO:0000313" key="8">
    <source>
        <dbReference type="EMBL" id="MDQ0319797.1"/>
    </source>
</evidence>
<name>A0ABU0BNG8_9HYPH</name>
<comment type="subcellular location">
    <subcellularLocation>
        <location evidence="1">Cell outer membrane</location>
    </subcellularLocation>
</comment>
<dbReference type="Proteomes" id="UP001230207">
    <property type="component" value="Unassembled WGS sequence"/>
</dbReference>
<keyword evidence="9" id="KW-1185">Reference proteome</keyword>
<sequence length="212" mass="21940">MRTLITTLMASAVTLITFTAVQAADAIDEVPAAPAAEYTEPAIKNWSGAYVGGTADWARGEFDGTGGRGAAAFGGGLYGGYNVQSGQLVYGGEADVNYRGNDATNPVRTMKQGFNGSLRARVGVDVNPVLVYGTAGIAAADVKASESGSSDSNTMIGWTAGAGAEAFVTDNITARVEYRYTDYGSKDFDLPSGKVSSGYDEHSVRVGMGVKF</sequence>
<evidence type="ECO:0000256" key="6">
    <source>
        <dbReference type="SAM" id="SignalP"/>
    </source>
</evidence>
<dbReference type="SUPFAM" id="SSF56925">
    <property type="entry name" value="OMPA-like"/>
    <property type="match status" value="1"/>
</dbReference>
<dbReference type="InterPro" id="IPR011250">
    <property type="entry name" value="OMP/PagP_B-barrel"/>
</dbReference>
<evidence type="ECO:0000256" key="1">
    <source>
        <dbReference type="ARBA" id="ARBA00004442"/>
    </source>
</evidence>
<evidence type="ECO:0000313" key="9">
    <source>
        <dbReference type="Proteomes" id="UP001230207"/>
    </source>
</evidence>
<evidence type="ECO:0000256" key="2">
    <source>
        <dbReference type="ARBA" id="ARBA00022729"/>
    </source>
</evidence>
<keyword evidence="3" id="KW-0472">Membrane</keyword>
<feature type="domain" description="Outer membrane protein beta-barrel" evidence="7">
    <location>
        <begin position="39"/>
        <end position="212"/>
    </location>
</feature>
<dbReference type="InterPro" id="IPR027385">
    <property type="entry name" value="Beta-barrel_OMP"/>
</dbReference>
<feature type="signal peptide" evidence="6">
    <location>
        <begin position="1"/>
        <end position="23"/>
    </location>
</feature>
<dbReference type="EMBL" id="JAUSVF010000001">
    <property type="protein sequence ID" value="MDQ0319797.1"/>
    <property type="molecule type" value="Genomic_DNA"/>
</dbReference>
<dbReference type="PANTHER" id="PTHR34001:SF3">
    <property type="entry name" value="BLL7405 PROTEIN"/>
    <property type="match status" value="1"/>
</dbReference>
<evidence type="ECO:0000256" key="5">
    <source>
        <dbReference type="ARBA" id="ARBA00038306"/>
    </source>
</evidence>
<evidence type="ECO:0000256" key="3">
    <source>
        <dbReference type="ARBA" id="ARBA00023136"/>
    </source>
</evidence>
<gene>
    <name evidence="8" type="ORF">QO002_001935</name>
</gene>
<organism evidence="8 9">
    <name type="scientific">Pararhizobium capsulatum DSM 1112</name>
    <dbReference type="NCBI Taxonomy" id="1121113"/>
    <lineage>
        <taxon>Bacteria</taxon>
        <taxon>Pseudomonadati</taxon>
        <taxon>Pseudomonadota</taxon>
        <taxon>Alphaproteobacteria</taxon>
        <taxon>Hyphomicrobiales</taxon>
        <taxon>Rhizobiaceae</taxon>
        <taxon>Rhizobium/Agrobacterium group</taxon>
        <taxon>Pararhizobium</taxon>
    </lineage>
</organism>
<comment type="similarity">
    <text evidence="5">Belongs to the Omp25/RopB family.</text>
</comment>
<accession>A0ABU0BNG8</accession>
<protein>
    <submittedName>
        <fullName evidence="8">Outer membrane immunogenic protein</fullName>
    </submittedName>
</protein>
<dbReference type="RefSeq" id="WP_307228982.1">
    <property type="nucleotide sequence ID" value="NZ_JAUSVF010000001.1"/>
</dbReference>
<evidence type="ECO:0000259" key="7">
    <source>
        <dbReference type="Pfam" id="PF13505"/>
    </source>
</evidence>
<proteinExistence type="inferred from homology"/>
<keyword evidence="4" id="KW-0998">Cell outer membrane</keyword>
<dbReference type="Pfam" id="PF13505">
    <property type="entry name" value="OMP_b-brl"/>
    <property type="match status" value="1"/>
</dbReference>
<dbReference type="InterPro" id="IPR051692">
    <property type="entry name" value="OMP-like"/>
</dbReference>
<evidence type="ECO:0000256" key="4">
    <source>
        <dbReference type="ARBA" id="ARBA00023237"/>
    </source>
</evidence>
<keyword evidence="2 6" id="KW-0732">Signal</keyword>